<comment type="subcellular location">
    <subcellularLocation>
        <location evidence="1">Membrane</location>
        <topology evidence="1">Multi-pass membrane protein</topology>
    </subcellularLocation>
</comment>
<evidence type="ECO:0000313" key="11">
    <source>
        <dbReference type="Proteomes" id="UP000626109"/>
    </source>
</evidence>
<comment type="caution">
    <text evidence="10">The sequence shown here is derived from an EMBL/GenBank/DDBJ whole genome shotgun (WGS) entry which is preliminary data.</text>
</comment>
<keyword evidence="3" id="KW-0813">Transport</keyword>
<dbReference type="PANTHER" id="PTHR20772">
    <property type="entry name" value="PROTEIN FMP42"/>
    <property type="match status" value="1"/>
</dbReference>
<evidence type="ECO:0000256" key="7">
    <source>
        <dbReference type="ARBA" id="ARBA00023136"/>
    </source>
</evidence>
<sequence length="361" mass="39289">SHAEGQGLDAFAAGMILLGGGGSLVMTNSMPLAFIVLPKHIPLVMTLCNCLFDASAVMFLLLYRVYAAGVERRTMFVAYALLCAAVHIALSLAWCGPPAARLREAKAAEPPLHGLPLKRQLCSFEFAFAVIFLSLQQFRSNTYLGTNKEVLEKLGDASTGYFYTQAFSASLPASLVCVPLISRCLRDRGFADTFLLTSILGILWNGVALVQSLPAQLVSFAAFTNFRAFLYSAYFTFVAHSFGSRTSASVSGVIGVFSGSLNFMIWPCTELSQQVGGLSSLYWALLLLSLPPLVLSGLLKRRLQRLPSSDCRVAAALNNNSRNKNNSNNNNDNDNDNNNNDNDNNNDNNNEKESNSDRNRT</sequence>
<feature type="region of interest" description="Disordered" evidence="8">
    <location>
        <begin position="317"/>
        <end position="361"/>
    </location>
</feature>
<dbReference type="SUPFAM" id="SSF103473">
    <property type="entry name" value="MFS general substrate transporter"/>
    <property type="match status" value="1"/>
</dbReference>
<feature type="transmembrane region" description="Helical" evidence="9">
    <location>
        <begin position="193"/>
        <end position="211"/>
    </location>
</feature>
<name>A0A813IF29_POLGL</name>
<dbReference type="PANTHER" id="PTHR20772:SF2">
    <property type="entry name" value="PROTEIN FMP42"/>
    <property type="match status" value="1"/>
</dbReference>
<dbReference type="InterPro" id="IPR052599">
    <property type="entry name" value="SLC43A_AATransporter"/>
</dbReference>
<gene>
    <name evidence="10" type="ORF">PGLA2088_LOCUS7766</name>
</gene>
<proteinExistence type="inferred from homology"/>
<feature type="transmembrane region" description="Helical" evidence="9">
    <location>
        <begin position="217"/>
        <end position="237"/>
    </location>
</feature>
<keyword evidence="4 9" id="KW-0812">Transmembrane</keyword>
<keyword evidence="5" id="KW-0029">Amino-acid transport</keyword>
<dbReference type="EMBL" id="CAJNNW010008202">
    <property type="protein sequence ID" value="CAE8649820.1"/>
    <property type="molecule type" value="Genomic_DNA"/>
</dbReference>
<evidence type="ECO:0000256" key="5">
    <source>
        <dbReference type="ARBA" id="ARBA00022970"/>
    </source>
</evidence>
<dbReference type="GO" id="GO:0016020">
    <property type="term" value="C:membrane"/>
    <property type="evidence" value="ECO:0007669"/>
    <property type="project" value="UniProtKB-SubCell"/>
</dbReference>
<keyword evidence="6 9" id="KW-1133">Transmembrane helix</keyword>
<feature type="compositionally biased region" description="Basic and acidic residues" evidence="8">
    <location>
        <begin position="349"/>
        <end position="361"/>
    </location>
</feature>
<feature type="transmembrane region" description="Helical" evidence="9">
    <location>
        <begin position="281"/>
        <end position="299"/>
    </location>
</feature>
<evidence type="ECO:0000256" key="1">
    <source>
        <dbReference type="ARBA" id="ARBA00004141"/>
    </source>
</evidence>
<accession>A0A813IF29</accession>
<reference evidence="10" key="1">
    <citation type="submission" date="2021-02" db="EMBL/GenBank/DDBJ databases">
        <authorList>
            <person name="Dougan E. K."/>
            <person name="Rhodes N."/>
            <person name="Thang M."/>
            <person name="Chan C."/>
        </authorList>
    </citation>
    <scope>NUCLEOTIDE SEQUENCE</scope>
</reference>
<evidence type="ECO:0000256" key="8">
    <source>
        <dbReference type="SAM" id="MobiDB-lite"/>
    </source>
</evidence>
<feature type="non-terminal residue" evidence="10">
    <location>
        <position position="361"/>
    </location>
</feature>
<evidence type="ECO:0000256" key="2">
    <source>
        <dbReference type="ARBA" id="ARBA00006595"/>
    </source>
</evidence>
<keyword evidence="7 9" id="KW-0472">Membrane</keyword>
<evidence type="ECO:0000256" key="6">
    <source>
        <dbReference type="ARBA" id="ARBA00022989"/>
    </source>
</evidence>
<feature type="transmembrane region" description="Helical" evidence="9">
    <location>
        <begin position="12"/>
        <end position="37"/>
    </location>
</feature>
<feature type="transmembrane region" description="Helical" evidence="9">
    <location>
        <begin position="160"/>
        <end position="181"/>
    </location>
</feature>
<feature type="transmembrane region" description="Helical" evidence="9">
    <location>
        <begin position="249"/>
        <end position="266"/>
    </location>
</feature>
<dbReference type="Proteomes" id="UP000626109">
    <property type="component" value="Unassembled WGS sequence"/>
</dbReference>
<evidence type="ECO:0000256" key="4">
    <source>
        <dbReference type="ARBA" id="ARBA00022692"/>
    </source>
</evidence>
<feature type="compositionally biased region" description="Low complexity" evidence="8">
    <location>
        <begin position="318"/>
        <end position="348"/>
    </location>
</feature>
<evidence type="ECO:0000256" key="3">
    <source>
        <dbReference type="ARBA" id="ARBA00022448"/>
    </source>
</evidence>
<dbReference type="InterPro" id="IPR036259">
    <property type="entry name" value="MFS_trans_sf"/>
</dbReference>
<evidence type="ECO:0000256" key="9">
    <source>
        <dbReference type="SAM" id="Phobius"/>
    </source>
</evidence>
<dbReference type="GO" id="GO:0006865">
    <property type="term" value="P:amino acid transport"/>
    <property type="evidence" value="ECO:0007669"/>
    <property type="project" value="UniProtKB-KW"/>
</dbReference>
<comment type="similarity">
    <text evidence="2">Belongs to the SLC43A transporter (TC 2.A.1.44) family.</text>
</comment>
<dbReference type="CDD" id="cd06174">
    <property type="entry name" value="MFS"/>
    <property type="match status" value="1"/>
</dbReference>
<organism evidence="10 11">
    <name type="scientific">Polarella glacialis</name>
    <name type="common">Dinoflagellate</name>
    <dbReference type="NCBI Taxonomy" id="89957"/>
    <lineage>
        <taxon>Eukaryota</taxon>
        <taxon>Sar</taxon>
        <taxon>Alveolata</taxon>
        <taxon>Dinophyceae</taxon>
        <taxon>Suessiales</taxon>
        <taxon>Suessiaceae</taxon>
        <taxon>Polarella</taxon>
    </lineage>
</organism>
<dbReference type="AlphaFoldDB" id="A0A813IF29"/>
<evidence type="ECO:0000313" key="10">
    <source>
        <dbReference type="EMBL" id="CAE8649820.1"/>
    </source>
</evidence>
<feature type="transmembrane region" description="Helical" evidence="9">
    <location>
        <begin position="78"/>
        <end position="100"/>
    </location>
</feature>
<feature type="transmembrane region" description="Helical" evidence="9">
    <location>
        <begin position="44"/>
        <end position="66"/>
    </location>
</feature>
<protein>
    <submittedName>
        <fullName evidence="10">Uncharacterized protein</fullName>
    </submittedName>
</protein>